<evidence type="ECO:0000256" key="4">
    <source>
        <dbReference type="ARBA" id="ARBA00023163"/>
    </source>
</evidence>
<evidence type="ECO:0000259" key="5">
    <source>
        <dbReference type="PROSITE" id="PS50931"/>
    </source>
</evidence>
<evidence type="ECO:0000256" key="3">
    <source>
        <dbReference type="ARBA" id="ARBA00023125"/>
    </source>
</evidence>
<dbReference type="RefSeq" id="WP_154470468.1">
    <property type="nucleotide sequence ID" value="NZ_VUMD01000001.1"/>
</dbReference>
<dbReference type="InterPro" id="IPR036388">
    <property type="entry name" value="WH-like_DNA-bd_sf"/>
</dbReference>
<dbReference type="PROSITE" id="PS50931">
    <property type="entry name" value="HTH_LYSR"/>
    <property type="match status" value="1"/>
</dbReference>
<comment type="similarity">
    <text evidence="1">Belongs to the LysR transcriptional regulatory family.</text>
</comment>
<sequence length="294" mass="34751">MELRQIQSFITITQVQSFSKAAELLGYSQSAVTVQIRLLERELNVRLFDRMGKKISLTSHGRQFLVYANNIIQEMHKAEQLARQNEELHNPLHIGTLESLCISKLPPIFHYFRQNYPNVPLRITTSTPKALIEMMESNQLDLIYILDRPRYHNNWNKVMELKEPIVFVSSPSFYMVGKKKIHLEELIAEPFFLTEKNENYRRELDQFLESKGLELTPFLEISNTEFIIQMMNQNRGISFLPFFAVQKSIKEKRLAILDVCDFQSVLYRQIFYHKNKWKTQEMDCFIRLAKSSFS</sequence>
<organism evidence="6 7">
    <name type="scientific">Clostridium porci</name>
    <dbReference type="NCBI Taxonomy" id="2605778"/>
    <lineage>
        <taxon>Bacteria</taxon>
        <taxon>Bacillati</taxon>
        <taxon>Bacillota</taxon>
        <taxon>Clostridia</taxon>
        <taxon>Eubacteriales</taxon>
        <taxon>Clostridiaceae</taxon>
        <taxon>Clostridium</taxon>
    </lineage>
</organism>
<dbReference type="EMBL" id="VUMD01000001">
    <property type="protein sequence ID" value="MSS35040.1"/>
    <property type="molecule type" value="Genomic_DNA"/>
</dbReference>
<evidence type="ECO:0000256" key="2">
    <source>
        <dbReference type="ARBA" id="ARBA00023015"/>
    </source>
</evidence>
<keyword evidence="7" id="KW-1185">Reference proteome</keyword>
<dbReference type="InterPro" id="IPR005119">
    <property type="entry name" value="LysR_subst-bd"/>
</dbReference>
<dbReference type="PANTHER" id="PTHR30126">
    <property type="entry name" value="HTH-TYPE TRANSCRIPTIONAL REGULATOR"/>
    <property type="match status" value="1"/>
</dbReference>
<dbReference type="Gene3D" id="3.40.190.290">
    <property type="match status" value="1"/>
</dbReference>
<dbReference type="InterPro" id="IPR036390">
    <property type="entry name" value="WH_DNA-bd_sf"/>
</dbReference>
<dbReference type="InterPro" id="IPR000847">
    <property type="entry name" value="LysR_HTH_N"/>
</dbReference>
<dbReference type="GO" id="GO:0000976">
    <property type="term" value="F:transcription cis-regulatory region binding"/>
    <property type="evidence" value="ECO:0007669"/>
    <property type="project" value="TreeGrafter"/>
</dbReference>
<dbReference type="SUPFAM" id="SSF46785">
    <property type="entry name" value="Winged helix' DNA-binding domain"/>
    <property type="match status" value="1"/>
</dbReference>
<evidence type="ECO:0000313" key="6">
    <source>
        <dbReference type="EMBL" id="MSS35040.1"/>
    </source>
</evidence>
<proteinExistence type="inferred from homology"/>
<dbReference type="PRINTS" id="PR00039">
    <property type="entry name" value="HTHLYSR"/>
</dbReference>
<feature type="domain" description="HTH lysR-type" evidence="5">
    <location>
        <begin position="1"/>
        <end position="58"/>
    </location>
</feature>
<accession>A0A7X2NHR1</accession>
<dbReference type="Gene3D" id="1.10.10.10">
    <property type="entry name" value="Winged helix-like DNA-binding domain superfamily/Winged helix DNA-binding domain"/>
    <property type="match status" value="1"/>
</dbReference>
<evidence type="ECO:0000256" key="1">
    <source>
        <dbReference type="ARBA" id="ARBA00009437"/>
    </source>
</evidence>
<dbReference type="CDD" id="cd05466">
    <property type="entry name" value="PBP2_LTTR_substrate"/>
    <property type="match status" value="1"/>
</dbReference>
<keyword evidence="4" id="KW-0804">Transcription</keyword>
<gene>
    <name evidence="6" type="ORF">FYJ39_00205</name>
</gene>
<evidence type="ECO:0000313" key="7">
    <source>
        <dbReference type="Proteomes" id="UP000429958"/>
    </source>
</evidence>
<dbReference type="Pfam" id="PF03466">
    <property type="entry name" value="LysR_substrate"/>
    <property type="match status" value="1"/>
</dbReference>
<dbReference type="GO" id="GO:0003700">
    <property type="term" value="F:DNA-binding transcription factor activity"/>
    <property type="evidence" value="ECO:0007669"/>
    <property type="project" value="InterPro"/>
</dbReference>
<dbReference type="FunFam" id="1.10.10.10:FF:000001">
    <property type="entry name" value="LysR family transcriptional regulator"/>
    <property type="match status" value="1"/>
</dbReference>
<dbReference type="SUPFAM" id="SSF53850">
    <property type="entry name" value="Periplasmic binding protein-like II"/>
    <property type="match status" value="1"/>
</dbReference>
<name>A0A7X2NHR1_9CLOT</name>
<dbReference type="Proteomes" id="UP000429958">
    <property type="component" value="Unassembled WGS sequence"/>
</dbReference>
<dbReference type="Pfam" id="PF00126">
    <property type="entry name" value="HTH_1"/>
    <property type="match status" value="1"/>
</dbReference>
<dbReference type="AlphaFoldDB" id="A0A7X2NHR1"/>
<keyword evidence="2" id="KW-0805">Transcription regulation</keyword>
<keyword evidence="3" id="KW-0238">DNA-binding</keyword>
<reference evidence="6 7" key="1">
    <citation type="submission" date="2019-08" db="EMBL/GenBank/DDBJ databases">
        <title>In-depth cultivation of the pig gut microbiome towards novel bacterial diversity and tailored functional studies.</title>
        <authorList>
            <person name="Wylensek D."/>
            <person name="Hitch T.C.A."/>
            <person name="Clavel T."/>
        </authorList>
    </citation>
    <scope>NUCLEOTIDE SEQUENCE [LARGE SCALE GENOMIC DNA]</scope>
    <source>
        <strain evidence="6 7">WCA-389-WT-23D1</strain>
    </source>
</reference>
<dbReference type="PANTHER" id="PTHR30126:SF100">
    <property type="entry name" value="LYSR-FAMILY TRANSCRIPTIONAL REGULATOR"/>
    <property type="match status" value="1"/>
</dbReference>
<protein>
    <submittedName>
        <fullName evidence="6">LysR family transcriptional regulator</fullName>
    </submittedName>
</protein>
<comment type="caution">
    <text evidence="6">The sequence shown here is derived from an EMBL/GenBank/DDBJ whole genome shotgun (WGS) entry which is preliminary data.</text>
</comment>